<feature type="domain" description="PUM-HD" evidence="4">
    <location>
        <begin position="70"/>
        <end position="349"/>
    </location>
</feature>
<organism evidence="5 6">
    <name type="scientific">Cyclospora cayetanensis</name>
    <dbReference type="NCBI Taxonomy" id="88456"/>
    <lineage>
        <taxon>Eukaryota</taxon>
        <taxon>Sar</taxon>
        <taxon>Alveolata</taxon>
        <taxon>Apicomplexa</taxon>
        <taxon>Conoidasida</taxon>
        <taxon>Coccidia</taxon>
        <taxon>Eucoccidiorida</taxon>
        <taxon>Eimeriorina</taxon>
        <taxon>Eimeriidae</taxon>
        <taxon>Cyclospora</taxon>
    </lineage>
</organism>
<evidence type="ECO:0000256" key="2">
    <source>
        <dbReference type="PROSITE-ProRule" id="PRU00317"/>
    </source>
</evidence>
<dbReference type="PROSITE" id="PS50302">
    <property type="entry name" value="PUM"/>
    <property type="match status" value="2"/>
</dbReference>
<gene>
    <name evidence="6" type="primary">LOC34623870</name>
</gene>
<dbReference type="InterPro" id="IPR033133">
    <property type="entry name" value="PUM-HD"/>
</dbReference>
<sequence>MGGAAAREVRGGVVTAPELPLLSGNTRARVAANENNAERVASRGGGGRAKASGGSATPMSSSSAANGVALNARGDEQVSSSPRLSEIDILQADDESLFRTAKDQGGCRLLQRLLADGTPDEVDRVFNMAFSRLEELMTDAYGNYLFQKLLDVCSDDQLRQLLHAITPHLKDICLDPHGTRTAQKLIEVICGSRQSPSLTQELICAFEPLVVDLATDANGNHVIKRFLWCSTRESSACSIDFILKTACDHCVHIATERHGCCVMQRCCEAATGVLKVCGKWGEGGGMSDVECMLKQQFLRGNGRWGGANLGALLARIGLPPLEKVLPYAECIANTLLCVCTGPDSGRGCS</sequence>
<dbReference type="InterPro" id="IPR001313">
    <property type="entry name" value="Pumilio_RNA-bd_rpt"/>
</dbReference>
<dbReference type="SMART" id="SM00025">
    <property type="entry name" value="Pumilio"/>
    <property type="match status" value="5"/>
</dbReference>
<keyword evidence="1" id="KW-0677">Repeat</keyword>
<feature type="repeat" description="Pumilio" evidence="2">
    <location>
        <begin position="164"/>
        <end position="200"/>
    </location>
</feature>
<dbReference type="GO" id="GO:0003729">
    <property type="term" value="F:mRNA binding"/>
    <property type="evidence" value="ECO:0007669"/>
    <property type="project" value="TreeGrafter"/>
</dbReference>
<dbReference type="PANTHER" id="PTHR12537:SF13">
    <property type="entry name" value="PUMILIO HOMOLOGY DOMAIN FAMILY MEMBER 4"/>
    <property type="match status" value="1"/>
</dbReference>
<dbReference type="InterPro" id="IPR011989">
    <property type="entry name" value="ARM-like"/>
</dbReference>
<evidence type="ECO:0000259" key="4">
    <source>
        <dbReference type="PROSITE" id="PS50303"/>
    </source>
</evidence>
<evidence type="ECO:0000256" key="3">
    <source>
        <dbReference type="SAM" id="MobiDB-lite"/>
    </source>
</evidence>
<reference evidence="6" key="1">
    <citation type="submission" date="2025-08" db="UniProtKB">
        <authorList>
            <consortium name="RefSeq"/>
        </authorList>
    </citation>
    <scope>IDENTIFICATION</scope>
</reference>
<dbReference type="SUPFAM" id="SSF48371">
    <property type="entry name" value="ARM repeat"/>
    <property type="match status" value="1"/>
</dbReference>
<name>A0A6P6RYL4_9EIME</name>
<protein>
    <submittedName>
        <fullName evidence="6">Pumilio homolog 8, chloroplastic</fullName>
    </submittedName>
</protein>
<dbReference type="GO" id="GO:0005737">
    <property type="term" value="C:cytoplasm"/>
    <property type="evidence" value="ECO:0007669"/>
    <property type="project" value="TreeGrafter"/>
</dbReference>
<dbReference type="Proteomes" id="UP000515125">
    <property type="component" value="Unplaced"/>
</dbReference>
<dbReference type="RefSeq" id="XP_026192973.1">
    <property type="nucleotide sequence ID" value="XM_026337188.1"/>
</dbReference>
<dbReference type="Gene3D" id="1.25.10.10">
    <property type="entry name" value="Leucine-rich Repeat Variant"/>
    <property type="match status" value="1"/>
</dbReference>
<dbReference type="PANTHER" id="PTHR12537">
    <property type="entry name" value="RNA BINDING PROTEIN PUMILIO-RELATED"/>
    <property type="match status" value="1"/>
</dbReference>
<dbReference type="GO" id="GO:0010608">
    <property type="term" value="P:post-transcriptional regulation of gene expression"/>
    <property type="evidence" value="ECO:0007669"/>
    <property type="project" value="TreeGrafter"/>
</dbReference>
<feature type="compositionally biased region" description="Low complexity" evidence="3">
    <location>
        <begin position="49"/>
        <end position="64"/>
    </location>
</feature>
<feature type="region of interest" description="Disordered" evidence="3">
    <location>
        <begin position="33"/>
        <end position="64"/>
    </location>
</feature>
<evidence type="ECO:0000256" key="1">
    <source>
        <dbReference type="ARBA" id="ARBA00022737"/>
    </source>
</evidence>
<accession>A0A6P6RYL4</accession>
<feature type="repeat" description="Pumilio" evidence="2">
    <location>
        <begin position="127"/>
        <end position="163"/>
    </location>
</feature>
<keyword evidence="5" id="KW-1185">Reference proteome</keyword>
<dbReference type="AlphaFoldDB" id="A0A6P6RYL4"/>
<evidence type="ECO:0000313" key="6">
    <source>
        <dbReference type="RefSeq" id="XP_026192973.1"/>
    </source>
</evidence>
<dbReference type="InterPro" id="IPR016024">
    <property type="entry name" value="ARM-type_fold"/>
</dbReference>
<dbReference type="PROSITE" id="PS50303">
    <property type="entry name" value="PUM_HD"/>
    <property type="match status" value="1"/>
</dbReference>
<dbReference type="OrthoDB" id="668540at2759"/>
<proteinExistence type="predicted"/>
<dbReference type="Pfam" id="PF00806">
    <property type="entry name" value="PUF"/>
    <property type="match status" value="5"/>
</dbReference>
<dbReference type="GeneID" id="34623870"/>
<evidence type="ECO:0000313" key="5">
    <source>
        <dbReference type="Proteomes" id="UP000515125"/>
    </source>
</evidence>